<gene>
    <name evidence="1" type="ORF">EYR41_002394</name>
</gene>
<evidence type="ECO:0008006" key="3">
    <source>
        <dbReference type="Google" id="ProtNLM"/>
    </source>
</evidence>
<dbReference type="AlphaFoldDB" id="A0A8H2HD33"/>
<name>A0A8H2HD33_ORBOL</name>
<evidence type="ECO:0000313" key="2">
    <source>
        <dbReference type="Proteomes" id="UP000297595"/>
    </source>
</evidence>
<organism evidence="1 2">
    <name type="scientific">Orbilia oligospora</name>
    <name type="common">Nematode-trapping fungus</name>
    <name type="synonym">Arthrobotrys oligospora</name>
    <dbReference type="NCBI Taxonomy" id="2813651"/>
    <lineage>
        <taxon>Eukaryota</taxon>
        <taxon>Fungi</taxon>
        <taxon>Dikarya</taxon>
        <taxon>Ascomycota</taxon>
        <taxon>Pezizomycotina</taxon>
        <taxon>Orbiliomycetes</taxon>
        <taxon>Orbiliales</taxon>
        <taxon>Orbiliaceae</taxon>
        <taxon>Orbilia</taxon>
    </lineage>
</organism>
<comment type="caution">
    <text evidence="1">The sequence shown here is derived from an EMBL/GenBank/DDBJ whole genome shotgun (WGS) entry which is preliminary data.</text>
</comment>
<proteinExistence type="predicted"/>
<sequence>MSGRQLSDLSLQLSNLNLRSKRSTQRGPRRDRYVLFLGPDRTKFTIRAQNFNLYAPDFNEEISSWPQLSAHAAKITFDFCAARYLGYRSADDIETLRACSDVYSCADEWGIQSLKTHICQVLSTSNVLKCIDDYATFLGQVYRLYVHFADEDKILDDAVTKCLRTIAKEHSQYAGTKRRTLRNPIQHPMTREQEMHDILSTEFTWLERDCFCKFCKYQRRSYGRGKPGPFWNFKAAQADLEHDSKAIWASGLAPIKFLFKVPIPLGCPSMRDCDSRLIAAGLRSCRTALHESSKAYTMVGLENCVPTYTKDRATTCTIRTGWILFSDLLSFMGDS</sequence>
<dbReference type="Proteomes" id="UP000297595">
    <property type="component" value="Unassembled WGS sequence"/>
</dbReference>
<accession>A0A8H2HD33</accession>
<dbReference type="EMBL" id="SOZJ01000010">
    <property type="protein sequence ID" value="TGJ62414.1"/>
    <property type="molecule type" value="Genomic_DNA"/>
</dbReference>
<evidence type="ECO:0000313" key="1">
    <source>
        <dbReference type="EMBL" id="TGJ62414.1"/>
    </source>
</evidence>
<protein>
    <recommendedName>
        <fullName evidence="3">BTB domain-containing protein</fullName>
    </recommendedName>
</protein>
<reference evidence="1 2" key="1">
    <citation type="submission" date="2019-03" db="EMBL/GenBank/DDBJ databases">
        <title>Nematode-trapping fungi genome.</title>
        <authorList>
            <person name="Vidal-Diez De Ulzurrun G."/>
        </authorList>
    </citation>
    <scope>NUCLEOTIDE SEQUENCE [LARGE SCALE GENOMIC DNA]</scope>
    <source>
        <strain evidence="1 2">TWF154</strain>
    </source>
</reference>